<dbReference type="InterPro" id="IPR014305">
    <property type="entry name" value="RNA_pol_sigma-G_actinobac"/>
</dbReference>
<dbReference type="NCBIfam" id="NF006089">
    <property type="entry name" value="PRK08241.1"/>
    <property type="match status" value="1"/>
</dbReference>
<dbReference type="SUPFAM" id="SSF54427">
    <property type="entry name" value="NTF2-like"/>
    <property type="match status" value="1"/>
</dbReference>
<dbReference type="InterPro" id="IPR013325">
    <property type="entry name" value="RNA_pol_sigma_r2"/>
</dbReference>
<dbReference type="InterPro" id="IPR013324">
    <property type="entry name" value="RNA_pol_sigma_r3/r4-like"/>
</dbReference>
<dbReference type="InterPro" id="IPR036388">
    <property type="entry name" value="WH-like_DNA-bd_sf"/>
</dbReference>
<dbReference type="Pfam" id="PF08281">
    <property type="entry name" value="Sigma70_r4_2"/>
    <property type="match status" value="1"/>
</dbReference>
<evidence type="ECO:0000259" key="6">
    <source>
        <dbReference type="Pfam" id="PF04542"/>
    </source>
</evidence>
<dbReference type="EMBL" id="BONC01000028">
    <property type="protein sequence ID" value="GIF57959.1"/>
    <property type="molecule type" value="Genomic_DNA"/>
</dbReference>
<comment type="subunit">
    <text evidence="2">Interacts transiently with the RNA polymerase catalytic core formed by RpoA, RpoB, RpoC and RpoZ (2 alpha, 1 beta, 1 beta' and 1 omega subunit) to form the RNA polymerase holoenzyme that can initiate transcription.</text>
</comment>
<accession>A0ABQ4C5C8</accession>
<evidence type="ECO:0000256" key="5">
    <source>
        <dbReference type="ARBA" id="ARBA00023163"/>
    </source>
</evidence>
<keyword evidence="5" id="KW-0804">Transcription</keyword>
<dbReference type="NCBIfam" id="TIGR02937">
    <property type="entry name" value="sigma70-ECF"/>
    <property type="match status" value="1"/>
</dbReference>
<evidence type="ECO:0000256" key="3">
    <source>
        <dbReference type="ARBA" id="ARBA00023015"/>
    </source>
</evidence>
<proteinExistence type="inferred from homology"/>
<dbReference type="InterPro" id="IPR007627">
    <property type="entry name" value="RNA_pol_sigma70_r2"/>
</dbReference>
<keyword evidence="9" id="KW-1185">Reference proteome</keyword>
<comment type="caution">
    <text evidence="8">The sequence shown here is derived from an EMBL/GenBank/DDBJ whole genome shotgun (WGS) entry which is preliminary data.</text>
</comment>
<sequence>MDAGEFAAAAEPFRRELTAHCYRMLGSAEEAQDVVQETYLRAWRGFSAYEGRASVRVWLYRIATNACLTALGQRARRPLPAGLGAPADDPATPGTVDLDVPWLQPLPDDPADTVVRRETLRLALVASLQLLPPRQRAVLLMREVLEFPAAEVASMLDISVPAVKSSLQRARARLDAARGEPLSDPDSPEARAQLDAYMSAFVNSDLTALEEALRKDATLEVVPSRTWFAGKATCVPYLASVLGTPGEWAMFPLTANDQPAVVVYRHSAAFGVVLLSPTPTGLAGIVLFTGADQVDRFGYPPRLRPTAA</sequence>
<feature type="domain" description="RNA polymerase sigma-70 region 2" evidence="6">
    <location>
        <begin position="13"/>
        <end position="76"/>
    </location>
</feature>
<dbReference type="Gene3D" id="3.10.450.50">
    <property type="match status" value="1"/>
</dbReference>
<dbReference type="InterPro" id="IPR039425">
    <property type="entry name" value="RNA_pol_sigma-70-like"/>
</dbReference>
<reference evidence="8 9" key="1">
    <citation type="submission" date="2021-01" db="EMBL/GenBank/DDBJ databases">
        <title>Whole genome shotgun sequence of Asanoa iriomotensis NBRC 100142.</title>
        <authorList>
            <person name="Komaki H."/>
            <person name="Tamura T."/>
        </authorList>
    </citation>
    <scope>NUCLEOTIDE SEQUENCE [LARGE SCALE GENOMIC DNA]</scope>
    <source>
        <strain evidence="8 9">NBRC 100142</strain>
    </source>
</reference>
<dbReference type="SUPFAM" id="SSF88946">
    <property type="entry name" value="Sigma2 domain of RNA polymerase sigma factors"/>
    <property type="match status" value="1"/>
</dbReference>
<name>A0ABQ4C5C8_9ACTN</name>
<evidence type="ECO:0000259" key="7">
    <source>
        <dbReference type="Pfam" id="PF08281"/>
    </source>
</evidence>
<dbReference type="InterPro" id="IPR014284">
    <property type="entry name" value="RNA_pol_sigma-70_dom"/>
</dbReference>
<gene>
    <name evidence="8" type="primary">rpoE_20</name>
    <name evidence="8" type="ORF">Air01nite_40540</name>
</gene>
<dbReference type="CDD" id="cd06171">
    <property type="entry name" value="Sigma70_r4"/>
    <property type="match status" value="1"/>
</dbReference>
<organism evidence="8 9">
    <name type="scientific">Asanoa iriomotensis</name>
    <dbReference type="NCBI Taxonomy" id="234613"/>
    <lineage>
        <taxon>Bacteria</taxon>
        <taxon>Bacillati</taxon>
        <taxon>Actinomycetota</taxon>
        <taxon>Actinomycetes</taxon>
        <taxon>Micromonosporales</taxon>
        <taxon>Micromonosporaceae</taxon>
        <taxon>Asanoa</taxon>
    </lineage>
</organism>
<evidence type="ECO:0000313" key="9">
    <source>
        <dbReference type="Proteomes" id="UP000624325"/>
    </source>
</evidence>
<dbReference type="Gene3D" id="1.10.1740.10">
    <property type="match status" value="1"/>
</dbReference>
<dbReference type="Gene3D" id="1.10.10.10">
    <property type="entry name" value="Winged helix-like DNA-binding domain superfamily/Winged helix DNA-binding domain"/>
    <property type="match status" value="1"/>
</dbReference>
<keyword evidence="4" id="KW-0731">Sigma factor</keyword>
<evidence type="ECO:0000256" key="2">
    <source>
        <dbReference type="ARBA" id="ARBA00011344"/>
    </source>
</evidence>
<dbReference type="SUPFAM" id="SSF88659">
    <property type="entry name" value="Sigma3 and sigma4 domains of RNA polymerase sigma factors"/>
    <property type="match status" value="1"/>
</dbReference>
<dbReference type="RefSeq" id="WP_203704287.1">
    <property type="nucleotide sequence ID" value="NZ_BAAALU010000024.1"/>
</dbReference>
<dbReference type="InterPro" id="IPR032710">
    <property type="entry name" value="NTF2-like_dom_sf"/>
</dbReference>
<feature type="domain" description="RNA polymerase sigma factor 70 region 4 type 2" evidence="7">
    <location>
        <begin position="122"/>
        <end position="174"/>
    </location>
</feature>
<dbReference type="Proteomes" id="UP000624325">
    <property type="component" value="Unassembled WGS sequence"/>
</dbReference>
<protein>
    <submittedName>
        <fullName evidence="8">RNA polymerase sigma factor</fullName>
    </submittedName>
</protein>
<dbReference type="InterPro" id="IPR013249">
    <property type="entry name" value="RNA_pol_sigma70_r4_t2"/>
</dbReference>
<comment type="similarity">
    <text evidence="1">Belongs to the sigma-70 factor family. ECF subfamily.</text>
</comment>
<dbReference type="Pfam" id="PF04542">
    <property type="entry name" value="Sigma70_r2"/>
    <property type="match status" value="1"/>
</dbReference>
<evidence type="ECO:0000256" key="4">
    <source>
        <dbReference type="ARBA" id="ARBA00023082"/>
    </source>
</evidence>
<evidence type="ECO:0000256" key="1">
    <source>
        <dbReference type="ARBA" id="ARBA00010641"/>
    </source>
</evidence>
<keyword evidence="3" id="KW-0805">Transcription regulation</keyword>
<dbReference type="NCBIfam" id="TIGR02960">
    <property type="entry name" value="SigX5"/>
    <property type="match status" value="1"/>
</dbReference>
<dbReference type="PANTHER" id="PTHR43133">
    <property type="entry name" value="RNA POLYMERASE ECF-TYPE SIGMA FACTO"/>
    <property type="match status" value="1"/>
</dbReference>
<evidence type="ECO:0000313" key="8">
    <source>
        <dbReference type="EMBL" id="GIF57959.1"/>
    </source>
</evidence>
<dbReference type="PANTHER" id="PTHR43133:SF65">
    <property type="entry name" value="ECF RNA POLYMERASE SIGMA FACTOR SIGG"/>
    <property type="match status" value="1"/>
</dbReference>